<dbReference type="InterPro" id="IPR001525">
    <property type="entry name" value="C5_MeTfrase"/>
</dbReference>
<dbReference type="Gene3D" id="3.90.120.10">
    <property type="entry name" value="DNA Methylase, subunit A, domain 2"/>
    <property type="match status" value="1"/>
</dbReference>
<dbReference type="InterPro" id="IPR031303">
    <property type="entry name" value="C5_meth_CS"/>
</dbReference>
<dbReference type="InterPro" id="IPR029063">
    <property type="entry name" value="SAM-dependent_MTases_sf"/>
</dbReference>
<protein>
    <recommendedName>
        <fullName evidence="1">DNA (cytosine-5-)-methyltransferase</fullName>
        <ecNumber evidence="1">2.1.1.37</ecNumber>
    </recommendedName>
</protein>
<dbReference type="PRINTS" id="PR00105">
    <property type="entry name" value="C5METTRFRASE"/>
</dbReference>
<name>L9YSQ6_9EURY</name>
<dbReference type="PROSITE" id="PS51679">
    <property type="entry name" value="SAM_MT_C5"/>
    <property type="match status" value="1"/>
</dbReference>
<dbReference type="PROSITE" id="PS00094">
    <property type="entry name" value="C5_MTASE_1"/>
    <property type="match status" value="1"/>
</dbReference>
<dbReference type="PATRIC" id="fig|1230459.4.peg.3472"/>
<dbReference type="GO" id="GO:0044027">
    <property type="term" value="P:negative regulation of gene expression via chromosomal CpG island methylation"/>
    <property type="evidence" value="ECO:0007669"/>
    <property type="project" value="TreeGrafter"/>
</dbReference>
<dbReference type="InterPro" id="IPR018117">
    <property type="entry name" value="C5_DNA_meth_AS"/>
</dbReference>
<accession>L9YSQ6</accession>
<dbReference type="EC" id="2.1.1.37" evidence="1"/>
<evidence type="ECO:0000256" key="4">
    <source>
        <dbReference type="ARBA" id="ARBA00022691"/>
    </source>
</evidence>
<evidence type="ECO:0000256" key="2">
    <source>
        <dbReference type="ARBA" id="ARBA00022603"/>
    </source>
</evidence>
<evidence type="ECO:0000256" key="3">
    <source>
        <dbReference type="ARBA" id="ARBA00022679"/>
    </source>
</evidence>
<dbReference type="InterPro" id="IPR050390">
    <property type="entry name" value="C5-Methyltransferase"/>
</dbReference>
<dbReference type="PANTHER" id="PTHR10629">
    <property type="entry name" value="CYTOSINE-SPECIFIC METHYLTRANSFERASE"/>
    <property type="match status" value="1"/>
</dbReference>
<dbReference type="NCBIfam" id="TIGR00675">
    <property type="entry name" value="dcm"/>
    <property type="match status" value="1"/>
</dbReference>
<dbReference type="Gene3D" id="3.40.50.150">
    <property type="entry name" value="Vaccinia Virus protein VP39"/>
    <property type="match status" value="1"/>
</dbReference>
<dbReference type="Proteomes" id="UP000011592">
    <property type="component" value="Unassembled WGS sequence"/>
</dbReference>
<keyword evidence="8" id="KW-1185">Reference proteome</keyword>
<evidence type="ECO:0000313" key="7">
    <source>
        <dbReference type="EMBL" id="ELY77250.1"/>
    </source>
</evidence>
<gene>
    <name evidence="7" type="ORF">C486_17475</name>
</gene>
<dbReference type="PANTHER" id="PTHR10629:SF52">
    <property type="entry name" value="DNA (CYTOSINE-5)-METHYLTRANSFERASE 1"/>
    <property type="match status" value="1"/>
</dbReference>
<keyword evidence="4" id="KW-0949">S-adenosyl-L-methionine</keyword>
<dbReference type="Pfam" id="PF00145">
    <property type="entry name" value="DNA_methylase"/>
    <property type="match status" value="3"/>
</dbReference>
<dbReference type="GO" id="GO:0032259">
    <property type="term" value="P:methylation"/>
    <property type="evidence" value="ECO:0007669"/>
    <property type="project" value="UniProtKB-KW"/>
</dbReference>
<proteinExistence type="inferred from homology"/>
<evidence type="ECO:0000256" key="5">
    <source>
        <dbReference type="RuleBase" id="RU000416"/>
    </source>
</evidence>
<keyword evidence="3 7" id="KW-0808">Transferase</keyword>
<evidence type="ECO:0000256" key="1">
    <source>
        <dbReference type="ARBA" id="ARBA00011975"/>
    </source>
</evidence>
<reference evidence="7 8" key="1">
    <citation type="journal article" date="2014" name="PLoS Genet.">
        <title>Phylogenetically driven sequencing of extremely halophilic archaea reveals strategies for static and dynamic osmo-response.</title>
        <authorList>
            <person name="Becker E.A."/>
            <person name="Seitzer P.M."/>
            <person name="Tritt A."/>
            <person name="Larsen D."/>
            <person name="Krusor M."/>
            <person name="Yao A.I."/>
            <person name="Wu D."/>
            <person name="Madern D."/>
            <person name="Eisen J.A."/>
            <person name="Darling A.E."/>
            <person name="Facciotti M.T."/>
        </authorList>
    </citation>
    <scope>NUCLEOTIDE SEQUENCE [LARGE SCALE GENOMIC DNA]</scope>
    <source>
        <strain evidence="7 8">JCM 14663</strain>
    </source>
</reference>
<feature type="region of interest" description="Disordered" evidence="6">
    <location>
        <begin position="222"/>
        <end position="248"/>
    </location>
</feature>
<dbReference type="PROSITE" id="PS00095">
    <property type="entry name" value="C5_MTASE_2"/>
    <property type="match status" value="1"/>
</dbReference>
<evidence type="ECO:0000313" key="8">
    <source>
        <dbReference type="Proteomes" id="UP000011592"/>
    </source>
</evidence>
<comment type="caution">
    <text evidence="7">The sequence shown here is derived from an EMBL/GenBank/DDBJ whole genome shotgun (WGS) entry which is preliminary data.</text>
</comment>
<dbReference type="SUPFAM" id="SSF53335">
    <property type="entry name" value="S-adenosyl-L-methionine-dependent methyltransferases"/>
    <property type="match status" value="1"/>
</dbReference>
<dbReference type="GO" id="GO:0003886">
    <property type="term" value="F:DNA (cytosine-5-)-methyltransferase activity"/>
    <property type="evidence" value="ECO:0007669"/>
    <property type="project" value="UniProtKB-EC"/>
</dbReference>
<sequence>MDSGPSAIDLFCGAGGLSEGLRRAGYDVRWAVDYDESAVETHRENHGDYAIQADIRETDPAEDGPDIEPGNLDLVAGGPPCPSFSTIGRSKLGSLEDRSVDEDDRNVLYLDFLRYVKHFQPRAFVMENVPGMLTDTVTVESDTVQESLPIGEEQEVEQSPVGEEVPVTEVIIEEMEGLGYTVDKFLVDAADFGVPQHRERLFFIGRQIGKALPELTRWYTHREPTDREKDQQMQIRPELRDSTDKSQETFKTGLSSVLPPFEPDREYRLPYLTVADAIMDLPPISPDGEMPPNQATEYTLPPVSPYQEWARNVPDGEDWEDQPLRNHDARWHNHLDLSIYKLLGHGVGWNIGQVSTRLQPYRDDVFSDKYKKQNPAKPASTILAHMRKDGHMFIHPTEARSLSPREAARIQSFRDTYWVPESRTDAYRLIGNAVPPRLGEAVGVAVRQTILTDSHTDG</sequence>
<dbReference type="AlphaFoldDB" id="L9YSQ6"/>
<keyword evidence="2 7" id="KW-0489">Methyltransferase</keyword>
<dbReference type="GO" id="GO:0003677">
    <property type="term" value="F:DNA binding"/>
    <property type="evidence" value="ECO:0007669"/>
    <property type="project" value="TreeGrafter"/>
</dbReference>
<organism evidence="7 8">
    <name type="scientific">Natrinema gari JCM 14663</name>
    <dbReference type="NCBI Taxonomy" id="1230459"/>
    <lineage>
        <taxon>Archaea</taxon>
        <taxon>Methanobacteriati</taxon>
        <taxon>Methanobacteriota</taxon>
        <taxon>Stenosarchaea group</taxon>
        <taxon>Halobacteria</taxon>
        <taxon>Halobacteriales</taxon>
        <taxon>Natrialbaceae</taxon>
        <taxon>Natrinema</taxon>
    </lineage>
</organism>
<evidence type="ECO:0000256" key="6">
    <source>
        <dbReference type="SAM" id="MobiDB-lite"/>
    </source>
</evidence>
<dbReference type="EMBL" id="AOIJ01000063">
    <property type="protein sequence ID" value="ELY77250.1"/>
    <property type="molecule type" value="Genomic_DNA"/>
</dbReference>
<dbReference type="RefSeq" id="WP_008458136.1">
    <property type="nucleotide sequence ID" value="NZ_AOIJ01000063.1"/>
</dbReference>
<comment type="similarity">
    <text evidence="5">Belongs to the class I-like SAM-binding methyltransferase superfamily. C5-methyltransferase family.</text>
</comment>